<dbReference type="Proteomes" id="UP000222542">
    <property type="component" value="Unassembled WGS sequence"/>
</dbReference>
<protein>
    <recommendedName>
        <fullName evidence="3">ABC transporter domain-containing protein</fullName>
    </recommendedName>
</protein>
<evidence type="ECO:0000313" key="2">
    <source>
        <dbReference type="Proteomes" id="UP000222542"/>
    </source>
</evidence>
<gene>
    <name evidence="1" type="ORF">T459_16572</name>
</gene>
<accession>A0A2G2Z949</accession>
<organism evidence="1 2">
    <name type="scientific">Capsicum annuum</name>
    <name type="common">Capsicum pepper</name>
    <dbReference type="NCBI Taxonomy" id="4072"/>
    <lineage>
        <taxon>Eukaryota</taxon>
        <taxon>Viridiplantae</taxon>
        <taxon>Streptophyta</taxon>
        <taxon>Embryophyta</taxon>
        <taxon>Tracheophyta</taxon>
        <taxon>Spermatophyta</taxon>
        <taxon>Magnoliopsida</taxon>
        <taxon>eudicotyledons</taxon>
        <taxon>Gunneridae</taxon>
        <taxon>Pentapetalae</taxon>
        <taxon>asterids</taxon>
        <taxon>lamiids</taxon>
        <taxon>Solanales</taxon>
        <taxon>Solanaceae</taxon>
        <taxon>Solanoideae</taxon>
        <taxon>Capsiceae</taxon>
        <taxon>Capsicum</taxon>
    </lineage>
</organism>
<proteinExistence type="predicted"/>
<dbReference type="Gramene" id="PHT78520">
    <property type="protein sequence ID" value="PHT78520"/>
    <property type="gene ID" value="T459_16572"/>
</dbReference>
<reference evidence="1 2" key="2">
    <citation type="journal article" date="2017" name="Genome Biol.">
        <title>New reference genome sequences of hot pepper reveal the massive evolution of plant disease-resistance genes by retroduplication.</title>
        <authorList>
            <person name="Kim S."/>
            <person name="Park J."/>
            <person name="Yeom S.I."/>
            <person name="Kim Y.M."/>
            <person name="Seo E."/>
            <person name="Kim K.T."/>
            <person name="Kim M.S."/>
            <person name="Lee J.M."/>
            <person name="Cheong K."/>
            <person name="Shin H.S."/>
            <person name="Kim S.B."/>
            <person name="Han K."/>
            <person name="Lee J."/>
            <person name="Park M."/>
            <person name="Lee H.A."/>
            <person name="Lee H.Y."/>
            <person name="Lee Y."/>
            <person name="Oh S."/>
            <person name="Lee J.H."/>
            <person name="Choi E."/>
            <person name="Choi E."/>
            <person name="Lee S.E."/>
            <person name="Jeon J."/>
            <person name="Kim H."/>
            <person name="Choi G."/>
            <person name="Song H."/>
            <person name="Lee J."/>
            <person name="Lee S.C."/>
            <person name="Kwon J.K."/>
            <person name="Lee H.Y."/>
            <person name="Koo N."/>
            <person name="Hong Y."/>
            <person name="Kim R.W."/>
            <person name="Kang W.H."/>
            <person name="Huh J.H."/>
            <person name="Kang B.C."/>
            <person name="Yang T.J."/>
            <person name="Lee Y.H."/>
            <person name="Bennetzen J.L."/>
            <person name="Choi D."/>
        </authorList>
    </citation>
    <scope>NUCLEOTIDE SEQUENCE [LARGE SCALE GENOMIC DNA]</scope>
    <source>
        <strain evidence="2">cv. CM334</strain>
    </source>
</reference>
<comment type="caution">
    <text evidence="1">The sequence shown here is derived from an EMBL/GenBank/DDBJ whole genome shotgun (WGS) entry which is preliminary data.</text>
</comment>
<dbReference type="EMBL" id="AYRZ02000006">
    <property type="protein sequence ID" value="PHT78520.1"/>
    <property type="molecule type" value="Genomic_DNA"/>
</dbReference>
<dbReference type="PANTHER" id="PTHR48040">
    <property type="entry name" value="PLEIOTROPIC DRUG RESISTANCE PROTEIN 1-LIKE ISOFORM X1"/>
    <property type="match status" value="1"/>
</dbReference>
<reference evidence="1 2" key="1">
    <citation type="journal article" date="2014" name="Nat. Genet.">
        <title>Genome sequence of the hot pepper provides insights into the evolution of pungency in Capsicum species.</title>
        <authorList>
            <person name="Kim S."/>
            <person name="Park M."/>
            <person name="Yeom S.I."/>
            <person name="Kim Y.M."/>
            <person name="Lee J.M."/>
            <person name="Lee H.A."/>
            <person name="Seo E."/>
            <person name="Choi J."/>
            <person name="Cheong K."/>
            <person name="Kim K.T."/>
            <person name="Jung K."/>
            <person name="Lee G.W."/>
            <person name="Oh S.K."/>
            <person name="Bae C."/>
            <person name="Kim S.B."/>
            <person name="Lee H.Y."/>
            <person name="Kim S.Y."/>
            <person name="Kim M.S."/>
            <person name="Kang B.C."/>
            <person name="Jo Y.D."/>
            <person name="Yang H.B."/>
            <person name="Jeong H.J."/>
            <person name="Kang W.H."/>
            <person name="Kwon J.K."/>
            <person name="Shin C."/>
            <person name="Lim J.Y."/>
            <person name="Park J.H."/>
            <person name="Huh J.H."/>
            <person name="Kim J.S."/>
            <person name="Kim B.D."/>
            <person name="Cohen O."/>
            <person name="Paran I."/>
            <person name="Suh M.C."/>
            <person name="Lee S.B."/>
            <person name="Kim Y.K."/>
            <person name="Shin Y."/>
            <person name="Noh S.J."/>
            <person name="Park J."/>
            <person name="Seo Y.S."/>
            <person name="Kwon S.Y."/>
            <person name="Kim H.A."/>
            <person name="Park J.M."/>
            <person name="Kim H.J."/>
            <person name="Choi S.B."/>
            <person name="Bosland P.W."/>
            <person name="Reeves G."/>
            <person name="Jo S.H."/>
            <person name="Lee B.W."/>
            <person name="Cho H.T."/>
            <person name="Choi H.S."/>
            <person name="Lee M.S."/>
            <person name="Yu Y."/>
            <person name="Do Choi Y."/>
            <person name="Park B.S."/>
            <person name="van Deynze A."/>
            <person name="Ashrafi H."/>
            <person name="Hill T."/>
            <person name="Kim W.T."/>
            <person name="Pai H.S."/>
            <person name="Ahn H.K."/>
            <person name="Yeam I."/>
            <person name="Giovannoni J.J."/>
            <person name="Rose J.K."/>
            <person name="Sorensen I."/>
            <person name="Lee S.J."/>
            <person name="Kim R.W."/>
            <person name="Choi I.Y."/>
            <person name="Choi B.S."/>
            <person name="Lim J.S."/>
            <person name="Lee Y.H."/>
            <person name="Choi D."/>
        </authorList>
    </citation>
    <scope>NUCLEOTIDE SEQUENCE [LARGE SCALE GENOMIC DNA]</scope>
    <source>
        <strain evidence="2">cv. CM334</strain>
    </source>
</reference>
<dbReference type="PANTHER" id="PTHR48040:SF45">
    <property type="entry name" value="PLEIOTROPIC DRUG RESISTANCE PROTEIN 1-LIKE"/>
    <property type="match status" value="1"/>
</dbReference>
<keyword evidence="2" id="KW-1185">Reference proteome</keyword>
<name>A0A2G2Z949_CAPAN</name>
<evidence type="ECO:0000313" key="1">
    <source>
        <dbReference type="EMBL" id="PHT78520.1"/>
    </source>
</evidence>
<dbReference type="Gene3D" id="3.40.50.300">
    <property type="entry name" value="P-loop containing nucleotide triphosphate hydrolases"/>
    <property type="match status" value="1"/>
</dbReference>
<evidence type="ECO:0008006" key="3">
    <source>
        <dbReference type="Google" id="ProtNLM"/>
    </source>
</evidence>
<dbReference type="AlphaFoldDB" id="A0A2G2Z949"/>
<sequence length="72" mass="8082">MGVTGAGKTTLMDVLPKRKTDGYIERSIIISGYPKKQETFKQIAGYCERTDIHSPCVTVYESMQNSAWLQLP</sequence>
<dbReference type="InterPro" id="IPR027417">
    <property type="entry name" value="P-loop_NTPase"/>
</dbReference>